<dbReference type="InterPro" id="IPR005467">
    <property type="entry name" value="His_kinase_dom"/>
</dbReference>
<reference evidence="13 14" key="1">
    <citation type="submission" date="2015-07" db="EMBL/GenBank/DDBJ databases">
        <authorList>
            <person name="Noorani M."/>
        </authorList>
    </citation>
    <scope>NUCLEOTIDE SEQUENCE [LARGE SCALE GENOMIC DNA]</scope>
    <source>
        <strain evidence="13 14">CECT 7802</strain>
    </source>
</reference>
<keyword evidence="5" id="KW-0597">Phosphoprotein</keyword>
<dbReference type="EC" id="2.7.13.3" evidence="3"/>
<evidence type="ECO:0000256" key="4">
    <source>
        <dbReference type="ARBA" id="ARBA00022475"/>
    </source>
</evidence>
<keyword evidence="11" id="KW-0472">Membrane</keyword>
<dbReference type="InterPro" id="IPR003661">
    <property type="entry name" value="HisK_dim/P_dom"/>
</dbReference>
<dbReference type="PANTHER" id="PTHR45453">
    <property type="entry name" value="PHOSPHATE REGULON SENSOR PROTEIN PHOR"/>
    <property type="match status" value="1"/>
</dbReference>
<evidence type="ECO:0000313" key="13">
    <source>
        <dbReference type="EMBL" id="CTQ50710.1"/>
    </source>
</evidence>
<dbReference type="CDD" id="cd00082">
    <property type="entry name" value="HisKA"/>
    <property type="match status" value="1"/>
</dbReference>
<keyword evidence="7" id="KW-0547">Nucleotide-binding</keyword>
<dbReference type="EMBL" id="CXSU01000012">
    <property type="protein sequence ID" value="CTQ50710.1"/>
    <property type="molecule type" value="Genomic_DNA"/>
</dbReference>
<keyword evidence="4" id="KW-1003">Cell membrane</keyword>
<evidence type="ECO:0000256" key="3">
    <source>
        <dbReference type="ARBA" id="ARBA00012438"/>
    </source>
</evidence>
<dbReference type="PANTHER" id="PTHR45453:SF1">
    <property type="entry name" value="PHOSPHATE REGULON SENSOR PROTEIN PHOR"/>
    <property type="match status" value="1"/>
</dbReference>
<dbReference type="InterPro" id="IPR036097">
    <property type="entry name" value="HisK_dim/P_sf"/>
</dbReference>
<dbReference type="Pfam" id="PF02518">
    <property type="entry name" value="HATPase_c"/>
    <property type="match status" value="1"/>
</dbReference>
<dbReference type="RefSeq" id="WP_055086409.1">
    <property type="nucleotide sequence ID" value="NZ_CXSU01000012.1"/>
</dbReference>
<dbReference type="Gene3D" id="1.10.287.130">
    <property type="match status" value="1"/>
</dbReference>
<dbReference type="Pfam" id="PF00512">
    <property type="entry name" value="HisKA"/>
    <property type="match status" value="1"/>
</dbReference>
<dbReference type="InterPro" id="IPR004358">
    <property type="entry name" value="Sig_transdc_His_kin-like_C"/>
</dbReference>
<keyword evidence="8" id="KW-0418">Kinase</keyword>
<organism evidence="13 14">
    <name type="scientific">Jannaschia donghaensis</name>
    <dbReference type="NCBI Taxonomy" id="420998"/>
    <lineage>
        <taxon>Bacteria</taxon>
        <taxon>Pseudomonadati</taxon>
        <taxon>Pseudomonadota</taxon>
        <taxon>Alphaproteobacteria</taxon>
        <taxon>Rhodobacterales</taxon>
        <taxon>Roseobacteraceae</taxon>
        <taxon>Jannaschia</taxon>
    </lineage>
</organism>
<dbReference type="Gene3D" id="3.30.565.10">
    <property type="entry name" value="Histidine kinase-like ATPase, C-terminal domain"/>
    <property type="match status" value="1"/>
</dbReference>
<feature type="domain" description="Histidine kinase" evidence="12">
    <location>
        <begin position="119"/>
        <end position="342"/>
    </location>
</feature>
<evidence type="ECO:0000256" key="6">
    <source>
        <dbReference type="ARBA" id="ARBA00022679"/>
    </source>
</evidence>
<comment type="catalytic activity">
    <reaction evidence="1">
        <text>ATP + protein L-histidine = ADP + protein N-phospho-L-histidine.</text>
        <dbReference type="EC" id="2.7.13.3"/>
    </reaction>
</comment>
<dbReference type="GO" id="GO:0000155">
    <property type="term" value="F:phosphorelay sensor kinase activity"/>
    <property type="evidence" value="ECO:0007669"/>
    <property type="project" value="InterPro"/>
</dbReference>
<evidence type="ECO:0000256" key="11">
    <source>
        <dbReference type="ARBA" id="ARBA00023136"/>
    </source>
</evidence>
<dbReference type="GO" id="GO:0005524">
    <property type="term" value="F:ATP binding"/>
    <property type="evidence" value="ECO:0007669"/>
    <property type="project" value="UniProtKB-KW"/>
</dbReference>
<dbReference type="InterPro" id="IPR035965">
    <property type="entry name" value="PAS-like_dom_sf"/>
</dbReference>
<dbReference type="Pfam" id="PF08448">
    <property type="entry name" value="PAS_4"/>
    <property type="match status" value="1"/>
</dbReference>
<dbReference type="GO" id="GO:0005886">
    <property type="term" value="C:plasma membrane"/>
    <property type="evidence" value="ECO:0007669"/>
    <property type="project" value="UniProtKB-SubCell"/>
</dbReference>
<evidence type="ECO:0000256" key="7">
    <source>
        <dbReference type="ARBA" id="ARBA00022741"/>
    </source>
</evidence>
<evidence type="ECO:0000256" key="1">
    <source>
        <dbReference type="ARBA" id="ARBA00000085"/>
    </source>
</evidence>
<evidence type="ECO:0000313" key="14">
    <source>
        <dbReference type="Proteomes" id="UP000049222"/>
    </source>
</evidence>
<proteinExistence type="predicted"/>
<evidence type="ECO:0000256" key="9">
    <source>
        <dbReference type="ARBA" id="ARBA00022840"/>
    </source>
</evidence>
<comment type="subcellular location">
    <subcellularLocation>
        <location evidence="2">Cell membrane</location>
    </subcellularLocation>
</comment>
<protein>
    <recommendedName>
        <fullName evidence="3">histidine kinase</fullName>
        <ecNumber evidence="3">2.7.13.3</ecNumber>
    </recommendedName>
</protein>
<dbReference type="InterPro" id="IPR003594">
    <property type="entry name" value="HATPase_dom"/>
</dbReference>
<sequence>MIESILDALLEPALLLDGAGRVVIANASARERLGVWVIGRSYVSVLRQPALLSPVEDAYAKNDDGVARFIHSSGEVETPFEVRVTPMSGGDGTRHVLLVFRDLSEVHAGESMRRDFVANVSHELKTPLTAISGFIETLQGPARDDADARTRFLGMMAQEAARMNRLVGDLLSLSRLEGQSRKRPTDMVDLIEVVTETLRTLQPGAEVEGVEIVSDLPDRAGVLADRDQIVQVLTNLIENAVKYGHQPGRIALTLKHVAREPVIRGPAWRLIIRDDGVGIAPEHIPRLTERFYRVDTGRSRAQGGTGLGLAIVKHIVNRHRGRMRIESVPGQGTTVSITLPAA</sequence>
<keyword evidence="14" id="KW-1185">Reference proteome</keyword>
<dbReference type="STRING" id="420998.JDO7802_02737"/>
<dbReference type="SUPFAM" id="SSF55785">
    <property type="entry name" value="PYP-like sensor domain (PAS domain)"/>
    <property type="match status" value="1"/>
</dbReference>
<dbReference type="Gene3D" id="3.30.450.20">
    <property type="entry name" value="PAS domain"/>
    <property type="match status" value="1"/>
</dbReference>
<evidence type="ECO:0000256" key="8">
    <source>
        <dbReference type="ARBA" id="ARBA00022777"/>
    </source>
</evidence>
<dbReference type="PRINTS" id="PR00344">
    <property type="entry name" value="BCTRLSENSOR"/>
</dbReference>
<dbReference type="AlphaFoldDB" id="A0A0M6YLA4"/>
<keyword evidence="6 13" id="KW-0808">Transferase</keyword>
<evidence type="ECO:0000256" key="2">
    <source>
        <dbReference type="ARBA" id="ARBA00004236"/>
    </source>
</evidence>
<dbReference type="OrthoDB" id="9813151at2"/>
<gene>
    <name evidence="13" type="primary">phoR_2</name>
    <name evidence="13" type="ORF">JDO7802_02737</name>
</gene>
<dbReference type="GO" id="GO:0004721">
    <property type="term" value="F:phosphoprotein phosphatase activity"/>
    <property type="evidence" value="ECO:0007669"/>
    <property type="project" value="TreeGrafter"/>
</dbReference>
<keyword evidence="9" id="KW-0067">ATP-binding</keyword>
<dbReference type="Proteomes" id="UP000049222">
    <property type="component" value="Unassembled WGS sequence"/>
</dbReference>
<dbReference type="InterPro" id="IPR036890">
    <property type="entry name" value="HATPase_C_sf"/>
</dbReference>
<dbReference type="FunFam" id="3.30.565.10:FF:000006">
    <property type="entry name" value="Sensor histidine kinase WalK"/>
    <property type="match status" value="1"/>
</dbReference>
<dbReference type="CDD" id="cd00075">
    <property type="entry name" value="HATPase"/>
    <property type="match status" value="1"/>
</dbReference>
<evidence type="ECO:0000256" key="5">
    <source>
        <dbReference type="ARBA" id="ARBA00022553"/>
    </source>
</evidence>
<keyword evidence="10" id="KW-0902">Two-component regulatory system</keyword>
<dbReference type="FunFam" id="1.10.287.130:FF:000008">
    <property type="entry name" value="Two-component sensor histidine kinase"/>
    <property type="match status" value="1"/>
</dbReference>
<evidence type="ECO:0000256" key="10">
    <source>
        <dbReference type="ARBA" id="ARBA00023012"/>
    </source>
</evidence>
<dbReference type="SMART" id="SM00388">
    <property type="entry name" value="HisKA"/>
    <property type="match status" value="1"/>
</dbReference>
<accession>A0A0M6YLA4</accession>
<evidence type="ECO:0000259" key="12">
    <source>
        <dbReference type="PROSITE" id="PS50109"/>
    </source>
</evidence>
<dbReference type="InterPro" id="IPR050351">
    <property type="entry name" value="BphY/WalK/GraS-like"/>
</dbReference>
<dbReference type="SUPFAM" id="SSF47384">
    <property type="entry name" value="Homodimeric domain of signal transducing histidine kinase"/>
    <property type="match status" value="1"/>
</dbReference>
<dbReference type="SMART" id="SM00387">
    <property type="entry name" value="HATPase_c"/>
    <property type="match status" value="1"/>
</dbReference>
<dbReference type="SUPFAM" id="SSF55874">
    <property type="entry name" value="ATPase domain of HSP90 chaperone/DNA topoisomerase II/histidine kinase"/>
    <property type="match status" value="1"/>
</dbReference>
<name>A0A0M6YLA4_9RHOB</name>
<dbReference type="InterPro" id="IPR013656">
    <property type="entry name" value="PAS_4"/>
</dbReference>
<dbReference type="PROSITE" id="PS50109">
    <property type="entry name" value="HIS_KIN"/>
    <property type="match status" value="1"/>
</dbReference>
<dbReference type="GO" id="GO:0016036">
    <property type="term" value="P:cellular response to phosphate starvation"/>
    <property type="evidence" value="ECO:0007669"/>
    <property type="project" value="TreeGrafter"/>
</dbReference>